<reference evidence="2" key="1">
    <citation type="journal article" date="2020" name="Stud. Mycol.">
        <title>101 Dothideomycetes genomes: a test case for predicting lifestyles and emergence of pathogens.</title>
        <authorList>
            <person name="Haridas S."/>
            <person name="Albert R."/>
            <person name="Binder M."/>
            <person name="Bloem J."/>
            <person name="Labutti K."/>
            <person name="Salamov A."/>
            <person name="Andreopoulos B."/>
            <person name="Baker S."/>
            <person name="Barry K."/>
            <person name="Bills G."/>
            <person name="Bluhm B."/>
            <person name="Cannon C."/>
            <person name="Castanera R."/>
            <person name="Culley D."/>
            <person name="Daum C."/>
            <person name="Ezra D."/>
            <person name="Gonzalez J."/>
            <person name="Henrissat B."/>
            <person name="Kuo A."/>
            <person name="Liang C."/>
            <person name="Lipzen A."/>
            <person name="Lutzoni F."/>
            <person name="Magnuson J."/>
            <person name="Mondo S."/>
            <person name="Nolan M."/>
            <person name="Ohm R."/>
            <person name="Pangilinan J."/>
            <person name="Park H.-J."/>
            <person name="Ramirez L."/>
            <person name="Alfaro M."/>
            <person name="Sun H."/>
            <person name="Tritt A."/>
            <person name="Yoshinaga Y."/>
            <person name="Zwiers L.-H."/>
            <person name="Turgeon B."/>
            <person name="Goodwin S."/>
            <person name="Spatafora J."/>
            <person name="Crous P."/>
            <person name="Grigoriev I."/>
        </authorList>
    </citation>
    <scope>NUCLEOTIDE SEQUENCE</scope>
    <source>
        <strain evidence="2">CBS 113979</strain>
    </source>
</reference>
<organism evidence="2 3">
    <name type="scientific">Aulographum hederae CBS 113979</name>
    <dbReference type="NCBI Taxonomy" id="1176131"/>
    <lineage>
        <taxon>Eukaryota</taxon>
        <taxon>Fungi</taxon>
        <taxon>Dikarya</taxon>
        <taxon>Ascomycota</taxon>
        <taxon>Pezizomycotina</taxon>
        <taxon>Dothideomycetes</taxon>
        <taxon>Pleosporomycetidae</taxon>
        <taxon>Aulographales</taxon>
        <taxon>Aulographaceae</taxon>
    </lineage>
</organism>
<dbReference type="EMBL" id="ML977149">
    <property type="protein sequence ID" value="KAF1988398.1"/>
    <property type="molecule type" value="Genomic_DNA"/>
</dbReference>
<name>A0A6G1H613_9PEZI</name>
<dbReference type="Proteomes" id="UP000800041">
    <property type="component" value="Unassembled WGS sequence"/>
</dbReference>
<dbReference type="InterPro" id="IPR021889">
    <property type="entry name" value="DUF3500"/>
</dbReference>
<evidence type="ECO:0000313" key="3">
    <source>
        <dbReference type="Proteomes" id="UP000800041"/>
    </source>
</evidence>
<keyword evidence="3" id="KW-1185">Reference proteome</keyword>
<dbReference type="PANTHER" id="PTHR37489:SF1">
    <property type="entry name" value="DUF3500 DOMAIN-CONTAINING PROTEIN"/>
    <property type="match status" value="1"/>
</dbReference>
<proteinExistence type="predicted"/>
<dbReference type="AlphaFoldDB" id="A0A6G1H613"/>
<dbReference type="PANTHER" id="PTHR37489">
    <property type="entry name" value="DUF3500 DOMAIN-CONTAINING PROTEIN"/>
    <property type="match status" value="1"/>
</dbReference>
<feature type="region of interest" description="Disordered" evidence="1">
    <location>
        <begin position="1"/>
        <end position="22"/>
    </location>
</feature>
<evidence type="ECO:0000313" key="2">
    <source>
        <dbReference type="EMBL" id="KAF1988398.1"/>
    </source>
</evidence>
<dbReference type="OrthoDB" id="4539697at2759"/>
<accession>A0A6G1H613</accession>
<evidence type="ECO:0008006" key="4">
    <source>
        <dbReference type="Google" id="ProtNLM"/>
    </source>
</evidence>
<protein>
    <recommendedName>
        <fullName evidence="4">DUF3500 domain-containing protein</fullName>
    </recommendedName>
</protein>
<feature type="compositionally biased region" description="Pro residues" evidence="1">
    <location>
        <begin position="1"/>
        <end position="14"/>
    </location>
</feature>
<gene>
    <name evidence="2" type="ORF">K402DRAFT_445579</name>
</gene>
<evidence type="ECO:0000256" key="1">
    <source>
        <dbReference type="SAM" id="MobiDB-lite"/>
    </source>
</evidence>
<dbReference type="Pfam" id="PF12006">
    <property type="entry name" value="DUF3500"/>
    <property type="match status" value="1"/>
</dbReference>
<sequence>MCHYPPPPPNPNPTTTPSAFRNHLPSLTIPRFQTAKSQSPSEYAQHFLSTRTPPWLFALTQVWEELYREPFRGVTTDGVVREGVYGKVSTAAAAASQAAQNLLAQLSPSEKQTLLFPLTSPSWRAWSNPEPLLHPLGLRLEELPPSPRSAILTLMQSSLSAAGFAKARNAMRINAFLGELVGLERIMNEWSYNFLVFGTPPRLWEGGEGEGEGGEEEGKAWGWSLFGHHLCLSVFFKGGEIVISPTFTGAEPNLIDAGPFAGTEILRTEAEIAVKIMRSLTPEQRRNATVFKQMNDEAMMMSLTGDLRTDRWNRDDQRLLCGAFRDNRIVPYEGIPVGPNFNDAQKAMLLDLADEMLIYLPDQARKKRLREIERWFHETYWCWIGGWGDDDAFYFRVQSPVVVLEFDHHHGVFLTNEAPGRFHTHTVVRMPNGGDYGGVLRGGEKL</sequence>